<protein>
    <recommendedName>
        <fullName evidence="4 12">2-dehydropantoate 2-reductase</fullName>
        <ecNumber evidence="3 12">1.1.1.169</ecNumber>
    </recommendedName>
    <alternativeName>
        <fullName evidence="8 12">Ketopantoate reductase</fullName>
    </alternativeName>
</protein>
<dbReference type="Pfam" id="PF08546">
    <property type="entry name" value="ApbA_C"/>
    <property type="match status" value="1"/>
</dbReference>
<dbReference type="InterPro" id="IPR013332">
    <property type="entry name" value="KPR_N"/>
</dbReference>
<comment type="catalytic activity">
    <reaction evidence="9">
        <text>(R)-pantoate + NADP(+) = 2-dehydropantoate + NADPH + H(+)</text>
        <dbReference type="Rhea" id="RHEA:16233"/>
        <dbReference type="ChEBI" id="CHEBI:11561"/>
        <dbReference type="ChEBI" id="CHEBI:15378"/>
        <dbReference type="ChEBI" id="CHEBI:15980"/>
        <dbReference type="ChEBI" id="CHEBI:57783"/>
        <dbReference type="ChEBI" id="CHEBI:58349"/>
        <dbReference type="EC" id="1.1.1.169"/>
    </reaction>
    <physiologicalReaction direction="right-to-left" evidence="9">
        <dbReference type="Rhea" id="RHEA:16235"/>
    </physiologicalReaction>
</comment>
<dbReference type="GO" id="GO:0015937">
    <property type="term" value="P:coenzyme A biosynthetic process"/>
    <property type="evidence" value="ECO:0007669"/>
    <property type="project" value="UniProtKB-UniPathway"/>
</dbReference>
<evidence type="ECO:0000256" key="2">
    <source>
        <dbReference type="ARBA" id="ARBA00007870"/>
    </source>
</evidence>
<reference evidence="15 16" key="1">
    <citation type="journal article" date="2019" name="Int. J. Syst. Evol. Microbiol.">
        <title>The Global Catalogue of Microorganisms (GCM) 10K type strain sequencing project: providing services to taxonomists for standard genome sequencing and annotation.</title>
        <authorList>
            <consortium name="The Broad Institute Genomics Platform"/>
            <consortium name="The Broad Institute Genome Sequencing Center for Infectious Disease"/>
            <person name="Wu L."/>
            <person name="Ma J."/>
        </authorList>
    </citation>
    <scope>NUCLEOTIDE SEQUENCE [LARGE SCALE GENOMIC DNA]</scope>
    <source>
        <strain evidence="15 16">JCM 19585</strain>
    </source>
</reference>
<dbReference type="AlphaFoldDB" id="A0A830EZ39"/>
<dbReference type="InterPro" id="IPR003710">
    <property type="entry name" value="ApbA"/>
</dbReference>
<evidence type="ECO:0000256" key="9">
    <source>
        <dbReference type="ARBA" id="ARBA00047506"/>
    </source>
</evidence>
<dbReference type="Proteomes" id="UP000628840">
    <property type="component" value="Unassembled WGS sequence"/>
</dbReference>
<comment type="catalytic activity">
    <reaction evidence="10">
        <text>(R)-pantoate + NAD(+) = 2-dehydropantoate + NADH + H(+)</text>
        <dbReference type="Rhea" id="RHEA:61292"/>
        <dbReference type="ChEBI" id="CHEBI:11561"/>
        <dbReference type="ChEBI" id="CHEBI:15378"/>
        <dbReference type="ChEBI" id="CHEBI:15980"/>
        <dbReference type="ChEBI" id="CHEBI:57540"/>
        <dbReference type="ChEBI" id="CHEBI:57945"/>
    </reaction>
    <physiologicalReaction direction="right-to-left" evidence="10">
        <dbReference type="Rhea" id="RHEA:61294"/>
    </physiologicalReaction>
</comment>
<keyword evidence="16" id="KW-1185">Reference proteome</keyword>
<evidence type="ECO:0000259" key="13">
    <source>
        <dbReference type="Pfam" id="PF02558"/>
    </source>
</evidence>
<evidence type="ECO:0000256" key="7">
    <source>
        <dbReference type="ARBA" id="ARBA00023002"/>
    </source>
</evidence>
<dbReference type="GO" id="GO:0015940">
    <property type="term" value="P:pantothenate biosynthetic process"/>
    <property type="evidence" value="ECO:0007669"/>
    <property type="project" value="InterPro"/>
</dbReference>
<comment type="caution">
    <text evidence="15">The sequence shown here is derived from an EMBL/GenBank/DDBJ whole genome shotgun (WGS) entry which is preliminary data.</text>
</comment>
<evidence type="ECO:0000256" key="6">
    <source>
        <dbReference type="ARBA" id="ARBA00022993"/>
    </source>
</evidence>
<evidence type="ECO:0000256" key="3">
    <source>
        <dbReference type="ARBA" id="ARBA00013014"/>
    </source>
</evidence>
<dbReference type="Pfam" id="PF02558">
    <property type="entry name" value="ApbA"/>
    <property type="match status" value="1"/>
</dbReference>
<evidence type="ECO:0000313" key="16">
    <source>
        <dbReference type="Proteomes" id="UP000628840"/>
    </source>
</evidence>
<evidence type="ECO:0000256" key="11">
    <source>
        <dbReference type="ARBA" id="ARBA00056765"/>
    </source>
</evidence>
<dbReference type="GO" id="GO:0005737">
    <property type="term" value="C:cytoplasm"/>
    <property type="evidence" value="ECO:0007669"/>
    <property type="project" value="TreeGrafter"/>
</dbReference>
<dbReference type="OrthoDB" id="201845at2157"/>
<sequence length="314" mass="33711">MEIAVYGAGGVGAYYGGRLAQQGHDVTLIARGDHLDALQRDGLVVESVAGDFALDLPATDDPEEIGEVDVVLVCVKSFDTEAVAAHLDALLGEDSAVLSLQNGVENEETLADAVGTNRVWGGVAYIFSTIKEPGVVEHTGGPAKIVFGRYHDVAAEPPARSSLADAFLDACESATGMTVDYTENVHGTLWDKLALICAQAGLTATTRRPFGDIRENEASWRLYRRVMEEVVSVAHAEGVRFEWDPVSKWLDAMEAMDNEGNYSSLHYDLTHGKRMELDALHGSVVRHAREHGIDVPANDAVYAILAPQAAPNDG</sequence>
<dbReference type="GO" id="GO:0008677">
    <property type="term" value="F:2-dehydropantoate 2-reductase activity"/>
    <property type="evidence" value="ECO:0007669"/>
    <property type="project" value="UniProtKB-EC"/>
</dbReference>
<dbReference type="PANTHER" id="PTHR21708:SF26">
    <property type="entry name" value="2-DEHYDROPANTOATE 2-REDUCTASE"/>
    <property type="match status" value="1"/>
</dbReference>
<dbReference type="UniPathway" id="UPA00241"/>
<evidence type="ECO:0000256" key="1">
    <source>
        <dbReference type="ARBA" id="ARBA00004724"/>
    </source>
</evidence>
<accession>A0A830EZ39</accession>
<feature type="domain" description="Ketopantoate reductase C-terminal" evidence="14">
    <location>
        <begin position="184"/>
        <end position="306"/>
    </location>
</feature>
<evidence type="ECO:0000313" key="15">
    <source>
        <dbReference type="EMBL" id="GGL24207.1"/>
    </source>
</evidence>
<comment type="pathway">
    <text evidence="1 12">Cofactor biosynthesis; coenzyme A biosynthesis.</text>
</comment>
<dbReference type="NCBIfam" id="TIGR00745">
    <property type="entry name" value="apbA_panE"/>
    <property type="match status" value="1"/>
</dbReference>
<keyword evidence="7 12" id="KW-0560">Oxidoreductase</keyword>
<comment type="similarity">
    <text evidence="2 12">Belongs to the ketopantoate reductase family.</text>
</comment>
<dbReference type="Gene3D" id="3.40.50.720">
    <property type="entry name" value="NAD(P)-binding Rossmann-like Domain"/>
    <property type="match status" value="1"/>
</dbReference>
<dbReference type="InterPro" id="IPR036291">
    <property type="entry name" value="NAD(P)-bd_dom_sf"/>
</dbReference>
<keyword evidence="5 12" id="KW-0521">NADP</keyword>
<evidence type="ECO:0000256" key="12">
    <source>
        <dbReference type="RuleBase" id="RU362068"/>
    </source>
</evidence>
<name>A0A830EZ39_9EURY</name>
<dbReference type="RefSeq" id="WP_188878069.1">
    <property type="nucleotide sequence ID" value="NZ_BMPF01000001.1"/>
</dbReference>
<evidence type="ECO:0000256" key="5">
    <source>
        <dbReference type="ARBA" id="ARBA00022857"/>
    </source>
</evidence>
<dbReference type="Gene3D" id="1.10.1040.10">
    <property type="entry name" value="N-(1-d-carboxylethyl)-l-norvaline Dehydrogenase, domain 2"/>
    <property type="match status" value="1"/>
</dbReference>
<dbReference type="NCBIfam" id="NF005091">
    <property type="entry name" value="PRK06522.2-2"/>
    <property type="match status" value="1"/>
</dbReference>
<proteinExistence type="inferred from homology"/>
<dbReference type="EC" id="1.1.1.169" evidence="3 12"/>
<dbReference type="EMBL" id="BMPF01000001">
    <property type="protein sequence ID" value="GGL24207.1"/>
    <property type="molecule type" value="Genomic_DNA"/>
</dbReference>
<evidence type="ECO:0000256" key="4">
    <source>
        <dbReference type="ARBA" id="ARBA00019465"/>
    </source>
</evidence>
<comment type="function">
    <text evidence="12">Catalyzes the NADPH-dependent reduction of ketopantoate into pantoic acid.</text>
</comment>
<evidence type="ECO:0000256" key="8">
    <source>
        <dbReference type="ARBA" id="ARBA00032024"/>
    </source>
</evidence>
<gene>
    <name evidence="15" type="ORF">GCM10009037_04670</name>
</gene>
<dbReference type="FunFam" id="3.40.50.720:FF:000307">
    <property type="entry name" value="2-dehydropantoate 2-reductase"/>
    <property type="match status" value="1"/>
</dbReference>
<dbReference type="SUPFAM" id="SSF51735">
    <property type="entry name" value="NAD(P)-binding Rossmann-fold domains"/>
    <property type="match status" value="1"/>
</dbReference>
<keyword evidence="6 12" id="KW-0173">Coenzyme A biosynthesis</keyword>
<dbReference type="InterPro" id="IPR051402">
    <property type="entry name" value="KPR-Related"/>
</dbReference>
<evidence type="ECO:0000259" key="14">
    <source>
        <dbReference type="Pfam" id="PF08546"/>
    </source>
</evidence>
<organism evidence="15 16">
    <name type="scientific">Halarchaeum grantii</name>
    <dbReference type="NCBI Taxonomy" id="1193105"/>
    <lineage>
        <taxon>Archaea</taxon>
        <taxon>Methanobacteriati</taxon>
        <taxon>Methanobacteriota</taxon>
        <taxon>Stenosarchaea group</taxon>
        <taxon>Halobacteria</taxon>
        <taxon>Halobacteriales</taxon>
        <taxon>Halobacteriaceae</taxon>
    </lineage>
</organism>
<dbReference type="PANTHER" id="PTHR21708">
    <property type="entry name" value="PROBABLE 2-DEHYDROPANTOATE 2-REDUCTASE"/>
    <property type="match status" value="1"/>
</dbReference>
<feature type="domain" description="Ketopantoate reductase N-terminal" evidence="13">
    <location>
        <begin position="3"/>
        <end position="150"/>
    </location>
</feature>
<dbReference type="InterPro" id="IPR008927">
    <property type="entry name" value="6-PGluconate_DH-like_C_sf"/>
</dbReference>
<dbReference type="InterPro" id="IPR013328">
    <property type="entry name" value="6PGD_dom2"/>
</dbReference>
<evidence type="ECO:0000256" key="10">
    <source>
        <dbReference type="ARBA" id="ARBA00048196"/>
    </source>
</evidence>
<dbReference type="InterPro" id="IPR013752">
    <property type="entry name" value="KPA_reductase"/>
</dbReference>
<dbReference type="FunFam" id="1.10.1040.10:FF:000017">
    <property type="entry name" value="2-dehydropantoate 2-reductase"/>
    <property type="match status" value="1"/>
</dbReference>
<dbReference type="SUPFAM" id="SSF48179">
    <property type="entry name" value="6-phosphogluconate dehydrogenase C-terminal domain-like"/>
    <property type="match status" value="1"/>
</dbReference>
<comment type="function">
    <text evidence="11">Catalyzes the NAD(P)H-dependent reduction of ketopantoate into pantoic acid.</text>
</comment>